<evidence type="ECO:0000313" key="1">
    <source>
        <dbReference type="EMBL" id="GES94471.1"/>
    </source>
</evidence>
<evidence type="ECO:0000313" key="2">
    <source>
        <dbReference type="Proteomes" id="UP000615446"/>
    </source>
</evidence>
<comment type="caution">
    <text evidence="1">The sequence shown here is derived from an EMBL/GenBank/DDBJ whole genome shotgun (WGS) entry which is preliminary data.</text>
</comment>
<sequence length="199" mass="23106">MGGFGTIYKAFWKNEGIKIVFKCPDKLNENLDEFLNEWDCHEKCLQSNAIIYLHGFTKKPDTSNPDTSTYMVVMDYASEVSPFNDLMKRCWNEDPLKRPSSEEIEETIKSWIFRPYDDDWKEISSDKISKELKSNIMEFINAPIGNNNLITESHPQAYYTSRLLDFTSKEVNEILESKCLDCIVEDSIKSLNIEADETN</sequence>
<keyword evidence="1" id="KW-0418">Kinase</keyword>
<accession>A0A8H3LYQ0</accession>
<dbReference type="OrthoDB" id="2304171at2759"/>
<dbReference type="EMBL" id="BLAL01000236">
    <property type="protein sequence ID" value="GES94471.1"/>
    <property type="molecule type" value="Genomic_DNA"/>
</dbReference>
<protein>
    <submittedName>
        <fullName evidence="1">Kinase-like domain-containing protein</fullName>
    </submittedName>
</protein>
<organism evidence="1 2">
    <name type="scientific">Rhizophagus clarus</name>
    <dbReference type="NCBI Taxonomy" id="94130"/>
    <lineage>
        <taxon>Eukaryota</taxon>
        <taxon>Fungi</taxon>
        <taxon>Fungi incertae sedis</taxon>
        <taxon>Mucoromycota</taxon>
        <taxon>Glomeromycotina</taxon>
        <taxon>Glomeromycetes</taxon>
        <taxon>Glomerales</taxon>
        <taxon>Glomeraceae</taxon>
        <taxon>Rhizophagus</taxon>
    </lineage>
</organism>
<dbReference type="SUPFAM" id="SSF56112">
    <property type="entry name" value="Protein kinase-like (PK-like)"/>
    <property type="match status" value="1"/>
</dbReference>
<dbReference type="Proteomes" id="UP000615446">
    <property type="component" value="Unassembled WGS sequence"/>
</dbReference>
<proteinExistence type="predicted"/>
<name>A0A8H3LYQ0_9GLOM</name>
<keyword evidence="1" id="KW-0808">Transferase</keyword>
<gene>
    <name evidence="1" type="ORF">RCL2_002120300</name>
</gene>
<dbReference type="Gene3D" id="1.10.510.10">
    <property type="entry name" value="Transferase(Phosphotransferase) domain 1"/>
    <property type="match status" value="1"/>
</dbReference>
<dbReference type="GO" id="GO:0016301">
    <property type="term" value="F:kinase activity"/>
    <property type="evidence" value="ECO:0007669"/>
    <property type="project" value="UniProtKB-KW"/>
</dbReference>
<dbReference type="InterPro" id="IPR011009">
    <property type="entry name" value="Kinase-like_dom_sf"/>
</dbReference>
<dbReference type="AlphaFoldDB" id="A0A8H3LYQ0"/>
<reference evidence="1" key="1">
    <citation type="submission" date="2019-10" db="EMBL/GenBank/DDBJ databases">
        <title>Conservation and host-specific expression of non-tandemly repeated heterogenous ribosome RNA gene in arbuscular mycorrhizal fungi.</title>
        <authorList>
            <person name="Maeda T."/>
            <person name="Kobayashi Y."/>
            <person name="Nakagawa T."/>
            <person name="Ezawa T."/>
            <person name="Yamaguchi K."/>
            <person name="Bino T."/>
            <person name="Nishimoto Y."/>
            <person name="Shigenobu S."/>
            <person name="Kawaguchi M."/>
        </authorList>
    </citation>
    <scope>NUCLEOTIDE SEQUENCE</scope>
    <source>
        <strain evidence="1">HR1</strain>
    </source>
</reference>
<dbReference type="Gene3D" id="3.30.200.20">
    <property type="entry name" value="Phosphorylase Kinase, domain 1"/>
    <property type="match status" value="1"/>
</dbReference>